<dbReference type="STRING" id="1302272.FC96_GL001840"/>
<dbReference type="Proteomes" id="UP000050911">
    <property type="component" value="Unassembled WGS sequence"/>
</dbReference>
<dbReference type="InterPro" id="IPR009793">
    <property type="entry name" value="DUF1361"/>
</dbReference>
<name>A0A0R1HMR1_9LACO</name>
<evidence type="ECO:0000313" key="3">
    <source>
        <dbReference type="Proteomes" id="UP000050911"/>
    </source>
</evidence>
<accession>A0A0R1HMR1</accession>
<feature type="transmembrane region" description="Helical" evidence="1">
    <location>
        <begin position="101"/>
        <end position="121"/>
    </location>
</feature>
<organism evidence="2 3">
    <name type="scientific">Secundilactobacillus kimchicus JCM 15530</name>
    <dbReference type="NCBI Taxonomy" id="1302272"/>
    <lineage>
        <taxon>Bacteria</taxon>
        <taxon>Bacillati</taxon>
        <taxon>Bacillota</taxon>
        <taxon>Bacilli</taxon>
        <taxon>Lactobacillales</taxon>
        <taxon>Lactobacillaceae</taxon>
        <taxon>Secundilactobacillus</taxon>
    </lineage>
</organism>
<comment type="caution">
    <text evidence="2">The sequence shown here is derived from an EMBL/GenBank/DDBJ whole genome shotgun (WGS) entry which is preliminary data.</text>
</comment>
<dbReference type="RefSeq" id="WP_054660663.1">
    <property type="nucleotide sequence ID" value="NZ_AZCX01000004.1"/>
</dbReference>
<reference evidence="2 3" key="1">
    <citation type="journal article" date="2015" name="Genome Announc.">
        <title>Expanding the biotechnology potential of lactobacilli through comparative genomics of 213 strains and associated genera.</title>
        <authorList>
            <person name="Sun Z."/>
            <person name="Harris H.M."/>
            <person name="McCann A."/>
            <person name="Guo C."/>
            <person name="Argimon S."/>
            <person name="Zhang W."/>
            <person name="Yang X."/>
            <person name="Jeffery I.B."/>
            <person name="Cooney J.C."/>
            <person name="Kagawa T.F."/>
            <person name="Liu W."/>
            <person name="Song Y."/>
            <person name="Salvetti E."/>
            <person name="Wrobel A."/>
            <person name="Rasinkangas P."/>
            <person name="Parkhill J."/>
            <person name="Rea M.C."/>
            <person name="O'Sullivan O."/>
            <person name="Ritari J."/>
            <person name="Douillard F.P."/>
            <person name="Paul Ross R."/>
            <person name="Yang R."/>
            <person name="Briner A.E."/>
            <person name="Felis G.E."/>
            <person name="de Vos W.M."/>
            <person name="Barrangou R."/>
            <person name="Klaenhammer T.R."/>
            <person name="Caufield P.W."/>
            <person name="Cui Y."/>
            <person name="Zhang H."/>
            <person name="O'Toole P.W."/>
        </authorList>
    </citation>
    <scope>NUCLEOTIDE SEQUENCE [LARGE SCALE GENOMIC DNA]</scope>
    <source>
        <strain evidence="2 3">JCM 15530</strain>
    </source>
</reference>
<protein>
    <submittedName>
        <fullName evidence="2">Uncharacterized protein</fullName>
    </submittedName>
</protein>
<sequence>MRQSAQWQIRVFFGIWMLILWQFAKAPFSFLLLNTFLGYLPIEISFHVGANRPRNHFLFWAIVVVWLLFYPNAPYLLTDLFHLSLLNAYTTDGLLAMSVHVWIYFTFIIVSTLFCVVLGFWSLRHVAQTIAQRYFKSGWTAQSVLVVLLTFLTSVGIYAGRFQRIHTIYLFISPDLILHRLLAMWTPKMLMFVGLMTLIQLIAYWLFNRVTTPQPQLNNRNQKETKAG</sequence>
<dbReference type="PATRIC" id="fig|1302272.5.peg.1864"/>
<keyword evidence="3" id="KW-1185">Reference proteome</keyword>
<keyword evidence="1" id="KW-1133">Transmembrane helix</keyword>
<feature type="transmembrane region" description="Helical" evidence="1">
    <location>
        <begin position="189"/>
        <end position="207"/>
    </location>
</feature>
<dbReference type="EMBL" id="AZCX01000004">
    <property type="protein sequence ID" value="KRK48109.1"/>
    <property type="molecule type" value="Genomic_DNA"/>
</dbReference>
<dbReference type="AlphaFoldDB" id="A0A0R1HMR1"/>
<proteinExistence type="predicted"/>
<evidence type="ECO:0000256" key="1">
    <source>
        <dbReference type="SAM" id="Phobius"/>
    </source>
</evidence>
<evidence type="ECO:0000313" key="2">
    <source>
        <dbReference type="EMBL" id="KRK48109.1"/>
    </source>
</evidence>
<feature type="transmembrane region" description="Helical" evidence="1">
    <location>
        <begin position="7"/>
        <end position="24"/>
    </location>
</feature>
<dbReference type="OrthoDB" id="4540541at2"/>
<keyword evidence="1" id="KW-0812">Transmembrane</keyword>
<gene>
    <name evidence="2" type="ORF">FC96_GL001840</name>
</gene>
<feature type="transmembrane region" description="Helical" evidence="1">
    <location>
        <begin position="30"/>
        <end position="50"/>
    </location>
</feature>
<feature type="transmembrane region" description="Helical" evidence="1">
    <location>
        <begin position="141"/>
        <end position="159"/>
    </location>
</feature>
<keyword evidence="1" id="KW-0472">Membrane</keyword>
<feature type="transmembrane region" description="Helical" evidence="1">
    <location>
        <begin position="57"/>
        <end position="77"/>
    </location>
</feature>
<dbReference type="Pfam" id="PF07099">
    <property type="entry name" value="DUF1361"/>
    <property type="match status" value="1"/>
</dbReference>